<evidence type="ECO:0000256" key="4">
    <source>
        <dbReference type="ARBA" id="ARBA00022777"/>
    </source>
</evidence>
<keyword evidence="5" id="KW-0067">ATP-binding</keyword>
<evidence type="ECO:0000256" key="1">
    <source>
        <dbReference type="ARBA" id="ARBA00010688"/>
    </source>
</evidence>
<organism evidence="7 8">
    <name type="scientific">Chromobacterium vaccinii</name>
    <dbReference type="NCBI Taxonomy" id="1108595"/>
    <lineage>
        <taxon>Bacteria</taxon>
        <taxon>Pseudomonadati</taxon>
        <taxon>Pseudomonadota</taxon>
        <taxon>Betaproteobacteria</taxon>
        <taxon>Neisseriales</taxon>
        <taxon>Chromobacteriaceae</taxon>
        <taxon>Chromobacterium</taxon>
    </lineage>
</organism>
<proteinExistence type="inferred from homology"/>
<feature type="domain" description="Carbohydrate kinase PfkB" evidence="6">
    <location>
        <begin position="8"/>
        <end position="293"/>
    </location>
</feature>
<dbReference type="EMBL" id="CP017707">
    <property type="protein sequence ID" value="AOZ52078.1"/>
    <property type="molecule type" value="Genomic_DNA"/>
</dbReference>
<reference evidence="7 8" key="1">
    <citation type="submission" date="2016-10" db="EMBL/GenBank/DDBJ databases">
        <title>Chromobacterium muskegensis sp. nov., an insecticidal bacterium isolated from Sphagnum bogs.</title>
        <authorList>
            <person name="Sparks M.E."/>
            <person name="Blackburn M.B."/>
            <person name="Gundersen-Rindal D.E."/>
            <person name="Mitchell A."/>
            <person name="Farrar R."/>
            <person name="Kuhar D."/>
        </authorList>
    </citation>
    <scope>NUCLEOTIDE SEQUENCE [LARGE SCALE GENOMIC DNA]</scope>
    <source>
        <strain evidence="7 8">21-1</strain>
    </source>
</reference>
<dbReference type="KEGG" id="cvc:BKX93_20145"/>
<gene>
    <name evidence="7" type="ORF">BKX93_20145</name>
</gene>
<evidence type="ECO:0000256" key="5">
    <source>
        <dbReference type="ARBA" id="ARBA00022840"/>
    </source>
</evidence>
<evidence type="ECO:0000313" key="8">
    <source>
        <dbReference type="Proteomes" id="UP000178776"/>
    </source>
</evidence>
<keyword evidence="2" id="KW-0808">Transferase</keyword>
<evidence type="ECO:0000256" key="2">
    <source>
        <dbReference type="ARBA" id="ARBA00022679"/>
    </source>
</evidence>
<dbReference type="Proteomes" id="UP000178776">
    <property type="component" value="Chromosome"/>
</dbReference>
<keyword evidence="4 7" id="KW-0418">Kinase</keyword>
<dbReference type="SUPFAM" id="SSF53613">
    <property type="entry name" value="Ribokinase-like"/>
    <property type="match status" value="1"/>
</dbReference>
<dbReference type="InterPro" id="IPR050306">
    <property type="entry name" value="PfkB_Carbo_kinase"/>
</dbReference>
<dbReference type="CDD" id="cd01167">
    <property type="entry name" value="bac_FRK"/>
    <property type="match status" value="1"/>
</dbReference>
<dbReference type="STRING" id="1108595.BKX93_20145"/>
<dbReference type="GO" id="GO:0005524">
    <property type="term" value="F:ATP binding"/>
    <property type="evidence" value="ECO:0007669"/>
    <property type="project" value="UniProtKB-KW"/>
</dbReference>
<dbReference type="InterPro" id="IPR029056">
    <property type="entry name" value="Ribokinase-like"/>
</dbReference>
<dbReference type="AlphaFoldDB" id="A0A1D9LL91"/>
<dbReference type="GeneID" id="68843516"/>
<evidence type="ECO:0000259" key="6">
    <source>
        <dbReference type="Pfam" id="PF00294"/>
    </source>
</evidence>
<dbReference type="PANTHER" id="PTHR43085:SF1">
    <property type="entry name" value="PSEUDOURIDINE KINASE-RELATED"/>
    <property type="match status" value="1"/>
</dbReference>
<dbReference type="GO" id="GO:0016301">
    <property type="term" value="F:kinase activity"/>
    <property type="evidence" value="ECO:0007669"/>
    <property type="project" value="UniProtKB-KW"/>
</dbReference>
<dbReference type="RefSeq" id="WP_070981064.1">
    <property type="nucleotide sequence ID" value="NZ_CP017707.1"/>
</dbReference>
<accession>A0A1D9LL91</accession>
<comment type="similarity">
    <text evidence="1">Belongs to the carbohydrate kinase PfkB family.</text>
</comment>
<name>A0A1D9LL91_9NEIS</name>
<keyword evidence="3" id="KW-0547">Nucleotide-binding</keyword>
<dbReference type="PANTHER" id="PTHR43085">
    <property type="entry name" value="HEXOKINASE FAMILY MEMBER"/>
    <property type="match status" value="1"/>
</dbReference>
<dbReference type="Gene3D" id="3.40.1190.20">
    <property type="match status" value="1"/>
</dbReference>
<sequence>MTPPQFIAFGEALTDFIRVDTDTWHSRPGGAGWNVARVVGRLGVGAAFAGAVSDDLLGRQLLEASAAASLDTRFIQPLPYPPLLAMVPSSQPPSYFFVGDNSADLHFDPARLPPDGLDALRIAYFGSISLARPPLADRLLALARELAARGAAIAFDPNMRSAMSEAGYRRRFEALAGLASYIKVSDEDLQQLFPAQDQTHALEALRRLAPQAAILFTRGADGMSLISPDGEQEQPALPAAVADTIGCGDASIGGLIASLLKHPARTMAEHLRFAAATAACTAGHAGAYAPDETMVNAKLALPSAA</sequence>
<protein>
    <submittedName>
        <fullName evidence="7">Carbohydrate kinase</fullName>
    </submittedName>
</protein>
<evidence type="ECO:0000256" key="3">
    <source>
        <dbReference type="ARBA" id="ARBA00022741"/>
    </source>
</evidence>
<evidence type="ECO:0000313" key="7">
    <source>
        <dbReference type="EMBL" id="AOZ52078.1"/>
    </source>
</evidence>
<dbReference type="InterPro" id="IPR011611">
    <property type="entry name" value="PfkB_dom"/>
</dbReference>
<dbReference type="Pfam" id="PF00294">
    <property type="entry name" value="PfkB"/>
    <property type="match status" value="1"/>
</dbReference>